<dbReference type="PANTHER" id="PTHR22926">
    <property type="entry name" value="PHOSPHO-N-ACETYLMURAMOYL-PENTAPEPTIDE-TRANSFERASE"/>
    <property type="match status" value="1"/>
</dbReference>
<dbReference type="PANTHER" id="PTHR22926:SF3">
    <property type="entry name" value="UNDECAPRENYL-PHOSPHATE ALPHA-N-ACETYLGLUCOSAMINYL 1-PHOSPHATE TRANSFERASE"/>
    <property type="match status" value="1"/>
</dbReference>
<dbReference type="GO" id="GO:0009103">
    <property type="term" value="P:lipopolysaccharide biosynthetic process"/>
    <property type="evidence" value="ECO:0007669"/>
    <property type="project" value="TreeGrafter"/>
</dbReference>
<proteinExistence type="predicted"/>
<dbReference type="Pfam" id="PF00953">
    <property type="entry name" value="Glycos_transf_4"/>
    <property type="match status" value="1"/>
</dbReference>
<keyword evidence="5" id="KW-1133">Transmembrane helix</keyword>
<dbReference type="CDD" id="cd06853">
    <property type="entry name" value="GT_WecA_like"/>
    <property type="match status" value="1"/>
</dbReference>
<keyword evidence="9" id="KW-1185">Reference proteome</keyword>
<keyword evidence="7" id="KW-0460">Magnesium</keyword>
<reference evidence="8 9" key="1">
    <citation type="submission" date="2020-08" db="EMBL/GenBank/DDBJ databases">
        <title>Sequencing the genomes of 1000 actinobacteria strains.</title>
        <authorList>
            <person name="Klenk H.-P."/>
        </authorList>
    </citation>
    <scope>NUCLEOTIDE SEQUENCE [LARGE SCALE GENOMIC DNA]</scope>
    <source>
        <strain evidence="8 9">DSM 19079</strain>
    </source>
</reference>
<evidence type="ECO:0000256" key="6">
    <source>
        <dbReference type="ARBA" id="ARBA00023136"/>
    </source>
</evidence>
<dbReference type="RefSeq" id="WP_135028231.1">
    <property type="nucleotide sequence ID" value="NZ_BMLA01000001.1"/>
</dbReference>
<accession>A0A4Y8X4V9</accession>
<dbReference type="EC" id="2.7.8.33" evidence="8"/>
<name>A0A4Y8X4V9_9MICC</name>
<organism evidence="8 9">
    <name type="scientific">Micrococcus flavus</name>
    <dbReference type="NCBI Taxonomy" id="384602"/>
    <lineage>
        <taxon>Bacteria</taxon>
        <taxon>Bacillati</taxon>
        <taxon>Actinomycetota</taxon>
        <taxon>Actinomycetes</taxon>
        <taxon>Micrococcales</taxon>
        <taxon>Micrococcaceae</taxon>
        <taxon>Micrococcus</taxon>
    </lineage>
</organism>
<dbReference type="GO" id="GO:0046872">
    <property type="term" value="F:metal ion binding"/>
    <property type="evidence" value="ECO:0007669"/>
    <property type="project" value="UniProtKB-KW"/>
</dbReference>
<evidence type="ECO:0000313" key="9">
    <source>
        <dbReference type="Proteomes" id="UP000560081"/>
    </source>
</evidence>
<dbReference type="GO" id="GO:0036380">
    <property type="term" value="F:UDP-N-acetylglucosamine-undecaprenyl-phosphate N-acetylglucosaminephosphotransferase activity"/>
    <property type="evidence" value="ECO:0007669"/>
    <property type="project" value="UniProtKB-EC"/>
</dbReference>
<evidence type="ECO:0000256" key="4">
    <source>
        <dbReference type="ARBA" id="ARBA00022692"/>
    </source>
</evidence>
<evidence type="ECO:0000256" key="5">
    <source>
        <dbReference type="ARBA" id="ARBA00022989"/>
    </source>
</evidence>
<comment type="cofactor">
    <cofactor evidence="7">
        <name>Mg(2+)</name>
        <dbReference type="ChEBI" id="CHEBI:18420"/>
    </cofactor>
</comment>
<gene>
    <name evidence="8" type="ORF">BJ976_001389</name>
</gene>
<keyword evidence="2" id="KW-1003">Cell membrane</keyword>
<evidence type="ECO:0000256" key="7">
    <source>
        <dbReference type="PIRSR" id="PIRSR600715-1"/>
    </source>
</evidence>
<dbReference type="GO" id="GO:0044038">
    <property type="term" value="P:cell wall macromolecule biosynthetic process"/>
    <property type="evidence" value="ECO:0007669"/>
    <property type="project" value="TreeGrafter"/>
</dbReference>
<protein>
    <submittedName>
        <fullName evidence="8">UDP-GlcNAc:undecaprenyl-phosphate GlcNAc-1-phosphate transferase</fullName>
        <ecNumber evidence="8">2.7.8.33</ecNumber>
    </submittedName>
</protein>
<dbReference type="InterPro" id="IPR000715">
    <property type="entry name" value="Glycosyl_transferase_4"/>
</dbReference>
<evidence type="ECO:0000256" key="1">
    <source>
        <dbReference type="ARBA" id="ARBA00004651"/>
    </source>
</evidence>
<dbReference type="Proteomes" id="UP000560081">
    <property type="component" value="Unassembled WGS sequence"/>
</dbReference>
<keyword evidence="6" id="KW-0472">Membrane</keyword>
<dbReference type="OrthoDB" id="9783652at2"/>
<evidence type="ECO:0000256" key="3">
    <source>
        <dbReference type="ARBA" id="ARBA00022679"/>
    </source>
</evidence>
<sequence>MRAYLLVVLVTTLACVSLTPLLREVGRRAGAWTPLRDRDVHGRPVPKFGGVAMVAAVLIGLALAGTVPFFSGIFTDLKPVHGLLTALVVILVVGAVDDLVDLPWWAKLVGQCGAALAVALGGIRIEAMPVGWVPVGSEPVQILLTVFVVVLTMNAINFVDGLDGLAAGIALIGGSAFFVYTYLLTRTIHQFDYSNLATLLMALLIGACAGFLPYNRHPATVFMGECGALLLGLLLSTAAVAVTADLSALEGFRFRNVPAYMPVLLSVAVVALPLADLVTSVLRRTARGASPFTADRGHLHHRLVDGGFTQPQAVAVLWLWAFIVAWGTLSLNFVHTAAALPVAALVLVIAAWVTLRPLLRHRRHEGQDARPAATGSGGRHGRP</sequence>
<comment type="subcellular location">
    <subcellularLocation>
        <location evidence="1">Cell membrane</location>
        <topology evidence="1">Multi-pass membrane protein</topology>
    </subcellularLocation>
</comment>
<dbReference type="GO" id="GO:0005886">
    <property type="term" value="C:plasma membrane"/>
    <property type="evidence" value="ECO:0007669"/>
    <property type="project" value="UniProtKB-SubCell"/>
</dbReference>
<feature type="binding site" evidence="7">
    <location>
        <position position="157"/>
    </location>
    <ligand>
        <name>Mg(2+)</name>
        <dbReference type="ChEBI" id="CHEBI:18420"/>
    </ligand>
</feature>
<dbReference type="AlphaFoldDB" id="A0A4Y8X4V9"/>
<evidence type="ECO:0000256" key="2">
    <source>
        <dbReference type="ARBA" id="ARBA00022475"/>
    </source>
</evidence>
<dbReference type="GO" id="GO:0071555">
    <property type="term" value="P:cell wall organization"/>
    <property type="evidence" value="ECO:0007669"/>
    <property type="project" value="TreeGrafter"/>
</dbReference>
<comment type="caution">
    <text evidence="8">The sequence shown here is derived from an EMBL/GenBank/DDBJ whole genome shotgun (WGS) entry which is preliminary data.</text>
</comment>
<keyword evidence="7" id="KW-0479">Metal-binding</keyword>
<keyword evidence="4" id="KW-0812">Transmembrane</keyword>
<dbReference type="EMBL" id="JACHMC010000001">
    <property type="protein sequence ID" value="MBB4883038.1"/>
    <property type="molecule type" value="Genomic_DNA"/>
</dbReference>
<evidence type="ECO:0000313" key="8">
    <source>
        <dbReference type="EMBL" id="MBB4883038.1"/>
    </source>
</evidence>
<dbReference type="PROSITE" id="PS51257">
    <property type="entry name" value="PROKAR_LIPOPROTEIN"/>
    <property type="match status" value="1"/>
</dbReference>
<keyword evidence="3 8" id="KW-0808">Transferase</keyword>